<keyword evidence="2" id="KW-0808">Transferase</keyword>
<dbReference type="InterPro" id="IPR029044">
    <property type="entry name" value="Nucleotide-diphossugar_trans"/>
</dbReference>
<protein>
    <submittedName>
        <fullName evidence="2">Glycosyltransferase involved in cell wall biosynthesis</fullName>
    </submittedName>
</protein>
<evidence type="ECO:0000313" key="2">
    <source>
        <dbReference type="EMBL" id="PZW38826.1"/>
    </source>
</evidence>
<keyword evidence="3" id="KW-1185">Reference proteome</keyword>
<reference evidence="2 3" key="1">
    <citation type="submission" date="2018-06" db="EMBL/GenBank/DDBJ databases">
        <title>Genomic Encyclopedia of Archaeal and Bacterial Type Strains, Phase II (KMG-II): from individual species to whole genera.</title>
        <authorList>
            <person name="Goeker M."/>
        </authorList>
    </citation>
    <scope>NUCLEOTIDE SEQUENCE [LARGE SCALE GENOMIC DNA]</scope>
    <source>
        <strain evidence="2 3">DSM 15361</strain>
    </source>
</reference>
<comment type="caution">
    <text evidence="2">The sequence shown here is derived from an EMBL/GenBank/DDBJ whole genome shotgun (WGS) entry which is preliminary data.</text>
</comment>
<evidence type="ECO:0000259" key="1">
    <source>
        <dbReference type="Pfam" id="PF00535"/>
    </source>
</evidence>
<dbReference type="PANTHER" id="PTHR10859">
    <property type="entry name" value="GLYCOSYL TRANSFERASE"/>
    <property type="match status" value="1"/>
</dbReference>
<feature type="domain" description="Glycosyltransferase 2-like" evidence="1">
    <location>
        <begin position="8"/>
        <end position="178"/>
    </location>
</feature>
<organism evidence="2 3">
    <name type="scientific">Mesonia algae</name>
    <dbReference type="NCBI Taxonomy" id="213248"/>
    <lineage>
        <taxon>Bacteria</taxon>
        <taxon>Pseudomonadati</taxon>
        <taxon>Bacteroidota</taxon>
        <taxon>Flavobacteriia</taxon>
        <taxon>Flavobacteriales</taxon>
        <taxon>Flavobacteriaceae</taxon>
        <taxon>Mesonia</taxon>
    </lineage>
</organism>
<dbReference type="EMBL" id="QKYV01000007">
    <property type="protein sequence ID" value="PZW38826.1"/>
    <property type="molecule type" value="Genomic_DNA"/>
</dbReference>
<dbReference type="InterPro" id="IPR001173">
    <property type="entry name" value="Glyco_trans_2-like"/>
</dbReference>
<dbReference type="Proteomes" id="UP000249542">
    <property type="component" value="Unassembled WGS sequence"/>
</dbReference>
<dbReference type="AlphaFoldDB" id="A0A2W7HVZ2"/>
<name>A0A2W7HVZ2_9FLAO</name>
<dbReference type="Gene3D" id="3.90.550.10">
    <property type="entry name" value="Spore Coat Polysaccharide Biosynthesis Protein SpsA, Chain A"/>
    <property type="match status" value="1"/>
</dbReference>
<sequence length="244" mass="28391">MPQQKVLFIIPVYNEAKRIAVGAYQQAFVFYKNIDFVFINDASTDKTQEIIEGLANVYPNVFCIKNNINKGKAESIRKGVLEFLSDTYIYVGYLDADLATPFKEMVRLLNYATENPHKKIVMGARIKLIGNKVNRSLSRHYFGRIFATIVSQIVLKTPVYDTQCGAKILEVDLAKKLFKDPFYTKWLFDVELLLRFQKKDIQFANKIVEIPLNVWEEKGNSKIKAYDFFLIPFQIIKLYVNYQR</sequence>
<dbReference type="PANTHER" id="PTHR10859:SF91">
    <property type="entry name" value="DOLICHYL-PHOSPHATE BETA-GLUCOSYLTRANSFERASE"/>
    <property type="match status" value="1"/>
</dbReference>
<accession>A0A2W7HVZ2</accession>
<dbReference type="RefSeq" id="WP_111541764.1">
    <property type="nucleotide sequence ID" value="NZ_QKYV01000007.1"/>
</dbReference>
<evidence type="ECO:0000313" key="3">
    <source>
        <dbReference type="Proteomes" id="UP000249542"/>
    </source>
</evidence>
<dbReference type="GO" id="GO:0016740">
    <property type="term" value="F:transferase activity"/>
    <property type="evidence" value="ECO:0007669"/>
    <property type="project" value="UniProtKB-KW"/>
</dbReference>
<gene>
    <name evidence="2" type="ORF">LX95_02495</name>
</gene>
<dbReference type="SUPFAM" id="SSF53448">
    <property type="entry name" value="Nucleotide-diphospho-sugar transferases"/>
    <property type="match status" value="1"/>
</dbReference>
<dbReference type="Pfam" id="PF00535">
    <property type="entry name" value="Glycos_transf_2"/>
    <property type="match status" value="1"/>
</dbReference>
<dbReference type="GO" id="GO:0006487">
    <property type="term" value="P:protein N-linked glycosylation"/>
    <property type="evidence" value="ECO:0007669"/>
    <property type="project" value="TreeGrafter"/>
</dbReference>
<proteinExistence type="predicted"/>